<dbReference type="Proteomes" id="UP000282028">
    <property type="component" value="Unassembled WGS sequence"/>
</dbReference>
<sequence>MSSADSSMLECSSRTGAGILQIILEGDLCLDQVCANLSVMYCSRSVVHLPLGPRHPPENMLFVRNTQNFTPILSFTLSKIRYNERNTKFKIYDTVNMNVRKKQVNLMYDGQNSHPRKTYKQLIEAKYLAVDNTYRYRAILRYFYEQQQRFHHWLRPEEILQAVKERLMPEEAASYTDELLQNDLQQLYEWRNLERKQSGKVAKIEDFKKKRYRYQATPYTIRLERLVDELEDLGTSYGGALEAAQFDKLVEVLEPLTRPIRYVLPPRQGERIRYEIEEWQDEKVHQWWTDLYVQFQRVTNNARDYLASLDSVQVEDAMMTEQFLVYKDQVTDYLRRFMLGLQRSSFQIEGILSSVDPVLLDSVFGRVADYERTIPRFDQPQQSQEELLRRYSDQWAGVRQWFLGDQAGNNSDLEDLQRETNEAIRRITRYAQRMGERHTSMRSRRTDYLYVAKWFASLERKEEADCLSAAIFGLSHMRHLWTESEKNTEDIYAAIWDTKPGELMIKPRIREFRERTRASRIENKQEEKTAMLQKYLIQKQQQKEILDKIFASGRVRIAELPVVEPFVRQTLLGWIGKSMASPTREGKTEEGRRFKVMDLGNNQRIQLQCTDGVLDMPDFVIYFDDQVKGASK</sequence>
<comment type="caution">
    <text evidence="1">The sequence shown here is derived from an EMBL/GenBank/DDBJ whole genome shotgun (WGS) entry which is preliminary data.</text>
</comment>
<accession>A0A3M8BZ05</accession>
<keyword evidence="2" id="KW-1185">Reference proteome</keyword>
<organism evidence="1 2">
    <name type="scientific">Brevibacillus invocatus</name>
    <dbReference type="NCBI Taxonomy" id="173959"/>
    <lineage>
        <taxon>Bacteria</taxon>
        <taxon>Bacillati</taxon>
        <taxon>Bacillota</taxon>
        <taxon>Bacilli</taxon>
        <taxon>Bacillales</taxon>
        <taxon>Paenibacillaceae</taxon>
        <taxon>Brevibacillus</taxon>
    </lineage>
</organism>
<dbReference type="InterPro" id="IPR013493">
    <property type="entry name" value="CHP02677"/>
</dbReference>
<dbReference type="EMBL" id="RHHR01000042">
    <property type="protein sequence ID" value="RNB68652.1"/>
    <property type="molecule type" value="Genomic_DNA"/>
</dbReference>
<name>A0A3M8BZ05_9BACL</name>
<dbReference type="OrthoDB" id="1639410at2"/>
<proteinExistence type="predicted"/>
<dbReference type="AlphaFoldDB" id="A0A3M8BZ05"/>
<dbReference type="Pfam" id="PF09660">
    <property type="entry name" value="DUF2397"/>
    <property type="match status" value="1"/>
</dbReference>
<dbReference type="NCBIfam" id="TIGR02677">
    <property type="entry name" value="TIGR02677 family protein"/>
    <property type="match status" value="1"/>
</dbReference>
<reference evidence="1 2" key="1">
    <citation type="submission" date="2018-10" db="EMBL/GenBank/DDBJ databases">
        <title>Phylogenomics of Brevibacillus.</title>
        <authorList>
            <person name="Dunlap C."/>
        </authorList>
    </citation>
    <scope>NUCLEOTIDE SEQUENCE [LARGE SCALE GENOMIC DNA]</scope>
    <source>
        <strain evidence="1 2">JCM 12215</strain>
    </source>
</reference>
<evidence type="ECO:0000313" key="1">
    <source>
        <dbReference type="EMBL" id="RNB68652.1"/>
    </source>
</evidence>
<evidence type="ECO:0000313" key="2">
    <source>
        <dbReference type="Proteomes" id="UP000282028"/>
    </source>
</evidence>
<protein>
    <submittedName>
        <fullName evidence="1">TIGR02677 family protein</fullName>
    </submittedName>
</protein>
<gene>
    <name evidence="1" type="ORF">EDM52_19830</name>
</gene>